<keyword evidence="3 8" id="KW-0813">Transport</keyword>
<dbReference type="EMBL" id="JARFYM010000062">
    <property type="protein sequence ID" value="MDL2403800.1"/>
    <property type="molecule type" value="Genomic_DNA"/>
</dbReference>
<keyword evidence="7 8" id="KW-0472">Membrane</keyword>
<organism evidence="10 11">
    <name type="scientific">Rhizobium mayense</name>
    <dbReference type="NCBI Taxonomy" id="1312184"/>
    <lineage>
        <taxon>Bacteria</taxon>
        <taxon>Pseudomonadati</taxon>
        <taxon>Pseudomonadota</taxon>
        <taxon>Alphaproteobacteria</taxon>
        <taxon>Hyphomicrobiales</taxon>
        <taxon>Rhizobiaceae</taxon>
        <taxon>Rhizobium/Agrobacterium group</taxon>
        <taxon>Rhizobium</taxon>
    </lineage>
</organism>
<dbReference type="PANTHER" id="PTHR42929:SF5">
    <property type="entry name" value="ABC TRANSPORTER PERMEASE PROTEIN"/>
    <property type="match status" value="1"/>
</dbReference>
<dbReference type="Gene3D" id="1.10.3720.10">
    <property type="entry name" value="MetI-like"/>
    <property type="match status" value="2"/>
</dbReference>
<comment type="caution">
    <text evidence="10">The sequence shown here is derived from an EMBL/GenBank/DDBJ whole genome shotgun (WGS) entry which is preliminary data.</text>
</comment>
<evidence type="ECO:0000256" key="2">
    <source>
        <dbReference type="ARBA" id="ARBA00007069"/>
    </source>
</evidence>
<feature type="transmembrane region" description="Helical" evidence="8">
    <location>
        <begin position="564"/>
        <end position="587"/>
    </location>
</feature>
<feature type="transmembrane region" description="Helical" evidence="8">
    <location>
        <begin position="431"/>
        <end position="454"/>
    </location>
</feature>
<accession>A0ABT7K5A9</accession>
<dbReference type="InterPro" id="IPR000515">
    <property type="entry name" value="MetI-like"/>
</dbReference>
<evidence type="ECO:0000313" key="10">
    <source>
        <dbReference type="EMBL" id="MDL2403800.1"/>
    </source>
</evidence>
<evidence type="ECO:0000256" key="5">
    <source>
        <dbReference type="ARBA" id="ARBA00022692"/>
    </source>
</evidence>
<evidence type="ECO:0000256" key="6">
    <source>
        <dbReference type="ARBA" id="ARBA00022989"/>
    </source>
</evidence>
<dbReference type="Pfam" id="PF00528">
    <property type="entry name" value="BPD_transp_1"/>
    <property type="match status" value="2"/>
</dbReference>
<keyword evidence="4" id="KW-1003">Cell membrane</keyword>
<feature type="domain" description="ABC transmembrane type-1" evidence="9">
    <location>
        <begin position="75"/>
        <end position="281"/>
    </location>
</feature>
<feature type="transmembrane region" description="Helical" evidence="8">
    <location>
        <begin position="397"/>
        <end position="419"/>
    </location>
</feature>
<dbReference type="RefSeq" id="WP_285873340.1">
    <property type="nucleotide sequence ID" value="NZ_JARFYM010000062.1"/>
</dbReference>
<feature type="transmembrane region" description="Helical" evidence="8">
    <location>
        <begin position="22"/>
        <end position="55"/>
    </location>
</feature>
<feature type="transmembrane region" description="Helical" evidence="8">
    <location>
        <begin position="221"/>
        <end position="242"/>
    </location>
</feature>
<feature type="transmembrane region" description="Helical" evidence="8">
    <location>
        <begin position="163"/>
        <end position="183"/>
    </location>
</feature>
<comment type="subcellular location">
    <subcellularLocation>
        <location evidence="1 8">Cell membrane</location>
        <topology evidence="1 8">Multi-pass membrane protein</topology>
    </subcellularLocation>
</comment>
<gene>
    <name evidence="10" type="ORF">PY649_33595</name>
</gene>
<dbReference type="PROSITE" id="PS50928">
    <property type="entry name" value="ABC_TM1"/>
    <property type="match status" value="2"/>
</dbReference>
<proteinExistence type="inferred from homology"/>
<evidence type="ECO:0000256" key="3">
    <source>
        <dbReference type="ARBA" id="ARBA00022448"/>
    </source>
</evidence>
<name>A0ABT7K5A9_9HYPH</name>
<protein>
    <submittedName>
        <fullName evidence="10">ABC transporter permease subunit</fullName>
    </submittedName>
</protein>
<dbReference type="PANTHER" id="PTHR42929">
    <property type="entry name" value="INNER MEMBRANE ABC TRANSPORTER PERMEASE PROTEIN YDCU-RELATED-RELATED"/>
    <property type="match status" value="1"/>
</dbReference>
<dbReference type="Proteomes" id="UP001172645">
    <property type="component" value="Unassembled WGS sequence"/>
</dbReference>
<feature type="transmembrane region" description="Helical" evidence="8">
    <location>
        <begin position="110"/>
        <end position="133"/>
    </location>
</feature>
<evidence type="ECO:0000256" key="1">
    <source>
        <dbReference type="ARBA" id="ARBA00004651"/>
    </source>
</evidence>
<evidence type="ECO:0000259" key="9">
    <source>
        <dbReference type="PROSITE" id="PS50928"/>
    </source>
</evidence>
<comment type="similarity">
    <text evidence="2">Belongs to the binding-protein-dependent transport system permease family. CysTW subfamily.</text>
</comment>
<reference evidence="10" key="1">
    <citation type="submission" date="2023-06" db="EMBL/GenBank/DDBJ databases">
        <title>Phylogenetic Diversity of Rhizobium strains.</title>
        <authorList>
            <person name="Moura F.T."/>
            <person name="Helene L.C.F."/>
            <person name="Hungria M."/>
        </authorList>
    </citation>
    <scope>NUCLEOTIDE SEQUENCE</scope>
    <source>
        <strain evidence="10">CCGE526</strain>
    </source>
</reference>
<feature type="transmembrane region" description="Helical" evidence="8">
    <location>
        <begin position="262"/>
        <end position="285"/>
    </location>
</feature>
<evidence type="ECO:0000256" key="8">
    <source>
        <dbReference type="RuleBase" id="RU363032"/>
    </source>
</evidence>
<feature type="transmembrane region" description="Helical" evidence="8">
    <location>
        <begin position="75"/>
        <end position="98"/>
    </location>
</feature>
<dbReference type="InterPro" id="IPR035906">
    <property type="entry name" value="MetI-like_sf"/>
</dbReference>
<evidence type="ECO:0000256" key="4">
    <source>
        <dbReference type="ARBA" id="ARBA00022475"/>
    </source>
</evidence>
<feature type="transmembrane region" description="Helical" evidence="8">
    <location>
        <begin position="507"/>
        <end position="529"/>
    </location>
</feature>
<dbReference type="CDD" id="cd06261">
    <property type="entry name" value="TM_PBP2"/>
    <property type="match status" value="2"/>
</dbReference>
<feature type="transmembrane region" description="Helical" evidence="8">
    <location>
        <begin position="343"/>
        <end position="362"/>
    </location>
</feature>
<sequence>MAIIDNTSRVARPARAVRHIWLSAKVAVCAGVAPFVLLQAFAFWIPLVLFFSFAFAGAKNSWVDLFSSSAKIESIWRTLSIAAEVTIICAILSYVYVGALLSSGRFWRKILLIVVIVPVFTSTVVRTYGWIILLGPAGPINTALRSVFGEDAGIDFIYNRSGVLIGMVHVLLPVFVLPLYAVASQIPGNLNRAARAMGANKVAAWVAVDWRLSAPGAAAGAALVFIQALGFFVTSAILGGVGDTMIAQFIDRDMRSTVDLGGAAALSLTLVAAVAVCVIVFRIFYPLEALFIRASQDSGTPPAASRRPGVIPPAISDAIERSWLATTSALAWLPWKFFGRGSAFAIGTYFLMPLLVVIPVSLTGDEFLQFPPQSYDGHWFSSVLTDTGWRLAIVNSLLVGALSVAITLGVAGPLAFILVRAKLPQSVRGMMIGVVLLPAIVPTIVLSVGVYVWFLDVKAVSSLPALALPHSALGLPFAVLVLTSALRDLDPRLEQAGRNLGAGPLQTLMLITLPLLLGSLVAGGLLSFLTSWDELLIARAVTNFDTVTMPVKLWTGANEEISPALAVVSVISMTVTLIATGILSGLARRDKQKDDM</sequence>
<keyword evidence="5 8" id="KW-0812">Transmembrane</keyword>
<feature type="transmembrane region" description="Helical" evidence="8">
    <location>
        <begin position="466"/>
        <end position="486"/>
    </location>
</feature>
<feature type="domain" description="ABC transmembrane type-1" evidence="9">
    <location>
        <begin position="393"/>
        <end position="583"/>
    </location>
</feature>
<keyword evidence="11" id="KW-1185">Reference proteome</keyword>
<keyword evidence="6 8" id="KW-1133">Transmembrane helix</keyword>
<evidence type="ECO:0000256" key="7">
    <source>
        <dbReference type="ARBA" id="ARBA00023136"/>
    </source>
</evidence>
<evidence type="ECO:0000313" key="11">
    <source>
        <dbReference type="Proteomes" id="UP001172645"/>
    </source>
</evidence>
<dbReference type="SUPFAM" id="SSF161098">
    <property type="entry name" value="MetI-like"/>
    <property type="match status" value="2"/>
</dbReference>